<feature type="compositionally biased region" description="Acidic residues" evidence="1">
    <location>
        <begin position="7"/>
        <end position="24"/>
    </location>
</feature>
<gene>
    <name evidence="2" type="ORF">NDU88_004427</name>
</gene>
<dbReference type="AlphaFoldDB" id="A0AAV7VKS3"/>
<feature type="region of interest" description="Disordered" evidence="1">
    <location>
        <begin position="1"/>
        <end position="24"/>
    </location>
</feature>
<proteinExistence type="predicted"/>
<dbReference type="EMBL" id="JANPWB010000003">
    <property type="protein sequence ID" value="KAJ1200604.1"/>
    <property type="molecule type" value="Genomic_DNA"/>
</dbReference>
<name>A0AAV7VKS3_PLEWA</name>
<evidence type="ECO:0000313" key="2">
    <source>
        <dbReference type="EMBL" id="KAJ1200604.1"/>
    </source>
</evidence>
<protein>
    <submittedName>
        <fullName evidence="2">Uncharacterized protein</fullName>
    </submittedName>
</protein>
<accession>A0AAV7VKS3</accession>
<dbReference type="Proteomes" id="UP001066276">
    <property type="component" value="Chromosome 2_1"/>
</dbReference>
<evidence type="ECO:0000313" key="3">
    <source>
        <dbReference type="Proteomes" id="UP001066276"/>
    </source>
</evidence>
<reference evidence="2" key="1">
    <citation type="journal article" date="2022" name="bioRxiv">
        <title>Sequencing and chromosome-scale assembly of the giantPleurodeles waltlgenome.</title>
        <authorList>
            <person name="Brown T."/>
            <person name="Elewa A."/>
            <person name="Iarovenko S."/>
            <person name="Subramanian E."/>
            <person name="Araus A.J."/>
            <person name="Petzold A."/>
            <person name="Susuki M."/>
            <person name="Suzuki K.-i.T."/>
            <person name="Hayashi T."/>
            <person name="Toyoda A."/>
            <person name="Oliveira C."/>
            <person name="Osipova E."/>
            <person name="Leigh N.D."/>
            <person name="Simon A."/>
            <person name="Yun M.H."/>
        </authorList>
    </citation>
    <scope>NUCLEOTIDE SEQUENCE</scope>
    <source>
        <strain evidence="2">20211129_DDA</strain>
        <tissue evidence="2">Liver</tissue>
    </source>
</reference>
<keyword evidence="3" id="KW-1185">Reference proteome</keyword>
<sequence length="125" mass="13908">MYGIAEGSDEEIELDHETGDTETEEGEIVVQYVGGVGVFQSSDTRKKKNTKGQKAAGKFKVLSSTEHLDISFLRVGQKLWRCKYGTSNRFRGLGVGDIAEKTLMSLELWEPSGTKGDKLEVYQKE</sequence>
<evidence type="ECO:0000256" key="1">
    <source>
        <dbReference type="SAM" id="MobiDB-lite"/>
    </source>
</evidence>
<comment type="caution">
    <text evidence="2">The sequence shown here is derived from an EMBL/GenBank/DDBJ whole genome shotgun (WGS) entry which is preliminary data.</text>
</comment>
<organism evidence="2 3">
    <name type="scientific">Pleurodeles waltl</name>
    <name type="common">Iberian ribbed newt</name>
    <dbReference type="NCBI Taxonomy" id="8319"/>
    <lineage>
        <taxon>Eukaryota</taxon>
        <taxon>Metazoa</taxon>
        <taxon>Chordata</taxon>
        <taxon>Craniata</taxon>
        <taxon>Vertebrata</taxon>
        <taxon>Euteleostomi</taxon>
        <taxon>Amphibia</taxon>
        <taxon>Batrachia</taxon>
        <taxon>Caudata</taxon>
        <taxon>Salamandroidea</taxon>
        <taxon>Salamandridae</taxon>
        <taxon>Pleurodelinae</taxon>
        <taxon>Pleurodeles</taxon>
    </lineage>
</organism>